<gene>
    <name evidence="4" type="ORF">PYX00_011523</name>
</gene>
<dbReference type="InterPro" id="IPR011060">
    <property type="entry name" value="RibuloseP-bd_barrel"/>
</dbReference>
<evidence type="ECO:0008006" key="5">
    <source>
        <dbReference type="Google" id="ProtNLM"/>
    </source>
</evidence>
<name>A0AAW2H7S9_9NEOP</name>
<keyword evidence="2" id="KW-0413">Isomerase</keyword>
<dbReference type="GO" id="GO:0005975">
    <property type="term" value="P:carbohydrate metabolic process"/>
    <property type="evidence" value="ECO:0007669"/>
    <property type="project" value="InterPro"/>
</dbReference>
<keyword evidence="3" id="KW-0175">Coiled coil</keyword>
<dbReference type="Pfam" id="PF00834">
    <property type="entry name" value="Ribul_P_3_epim"/>
    <property type="match status" value="1"/>
</dbReference>
<evidence type="ECO:0000256" key="1">
    <source>
        <dbReference type="ARBA" id="ARBA00022723"/>
    </source>
</evidence>
<accession>A0AAW2H7S9</accession>
<sequence>MGEKQIGVSILNSSILDLDNEMALVRRSGIRHVHIDIMDTSFTENVSFGPSVANRILERYDFVFDIHLMVRHPLPILKLLDLARVDTVFVHAEIDDARSALRWCADRGTGAGVAINPETPLDTARALAPGTVLVMCVKPGFGGQAFKEECVARVRSLKQDGLAVGVDGGINAETIGLVSDADYFVVGTAFFGSENKEAFVQSLYKKVRTVLRQGEMAAVLMCCLLALAAAHIHDTEYGGRGDIHDAGTGMHRGDTGKSNIMFAQDVVHHGDGGLYIGRGGAAGADHPFGVDDIHNQMNKAKLDKYAASIAQKQAALAATKLKGDIAAEVARKKDEELAILATLDAKAQALEKEKPEVLGKKVIPVVNFTEESNPLKHHVRMLNAKIAAINETERKNIEAQRQLTRLDDITDKFKFNNMMVENPKLYSRFLAAGAIQDYMLDVPVADTNGMFYIKPYSGSGSHAGLGHLRDRKEYLDEHTHFQDHGIHVPEKDYPIARYILNSRNFPLRY</sequence>
<dbReference type="InterPro" id="IPR013785">
    <property type="entry name" value="Aldolase_TIM"/>
</dbReference>
<dbReference type="EMBL" id="JARGDH010000006">
    <property type="protein sequence ID" value="KAL0265808.1"/>
    <property type="molecule type" value="Genomic_DNA"/>
</dbReference>
<comment type="caution">
    <text evidence="4">The sequence shown here is derived from an EMBL/GenBank/DDBJ whole genome shotgun (WGS) entry which is preliminary data.</text>
</comment>
<dbReference type="GO" id="GO:0016857">
    <property type="term" value="F:racemase and epimerase activity, acting on carbohydrates and derivatives"/>
    <property type="evidence" value="ECO:0007669"/>
    <property type="project" value="InterPro"/>
</dbReference>
<evidence type="ECO:0000256" key="2">
    <source>
        <dbReference type="ARBA" id="ARBA00023235"/>
    </source>
</evidence>
<proteinExistence type="predicted"/>
<dbReference type="Gene3D" id="3.20.20.70">
    <property type="entry name" value="Aldolase class I"/>
    <property type="match status" value="1"/>
</dbReference>
<dbReference type="PANTHER" id="PTHR11749">
    <property type="entry name" value="RIBULOSE-5-PHOSPHATE-3-EPIMERASE"/>
    <property type="match status" value="1"/>
</dbReference>
<dbReference type="CDD" id="cd00429">
    <property type="entry name" value="RPE"/>
    <property type="match status" value="1"/>
</dbReference>
<feature type="coiled-coil region" evidence="3">
    <location>
        <begin position="382"/>
        <end position="409"/>
    </location>
</feature>
<evidence type="ECO:0000256" key="3">
    <source>
        <dbReference type="SAM" id="Coils"/>
    </source>
</evidence>
<protein>
    <recommendedName>
        <fullName evidence="5">Ribulose-phosphate 3-epimerase</fullName>
    </recommendedName>
</protein>
<keyword evidence="1" id="KW-0479">Metal-binding</keyword>
<dbReference type="GO" id="GO:0046872">
    <property type="term" value="F:metal ion binding"/>
    <property type="evidence" value="ECO:0007669"/>
    <property type="project" value="UniProtKB-KW"/>
</dbReference>
<evidence type="ECO:0000313" key="4">
    <source>
        <dbReference type="EMBL" id="KAL0265808.1"/>
    </source>
</evidence>
<dbReference type="SUPFAM" id="SSF51366">
    <property type="entry name" value="Ribulose-phoshate binding barrel"/>
    <property type="match status" value="1"/>
</dbReference>
<dbReference type="InterPro" id="IPR000056">
    <property type="entry name" value="Ribul_P_3_epim-like"/>
</dbReference>
<reference evidence="4" key="1">
    <citation type="journal article" date="2024" name="Gigascience">
        <title>Chromosome-level genome of the poultry shaft louse Menopon gallinae provides insight into the host-switching and adaptive evolution of parasitic lice.</title>
        <authorList>
            <person name="Xu Y."/>
            <person name="Ma L."/>
            <person name="Liu S."/>
            <person name="Liang Y."/>
            <person name="Liu Q."/>
            <person name="He Z."/>
            <person name="Tian L."/>
            <person name="Duan Y."/>
            <person name="Cai W."/>
            <person name="Li H."/>
            <person name="Song F."/>
        </authorList>
    </citation>
    <scope>NUCLEOTIDE SEQUENCE</scope>
    <source>
        <strain evidence="4">Cailab_2023a</strain>
    </source>
</reference>
<organism evidence="4">
    <name type="scientific">Menopon gallinae</name>
    <name type="common">poultry shaft louse</name>
    <dbReference type="NCBI Taxonomy" id="328185"/>
    <lineage>
        <taxon>Eukaryota</taxon>
        <taxon>Metazoa</taxon>
        <taxon>Ecdysozoa</taxon>
        <taxon>Arthropoda</taxon>
        <taxon>Hexapoda</taxon>
        <taxon>Insecta</taxon>
        <taxon>Pterygota</taxon>
        <taxon>Neoptera</taxon>
        <taxon>Paraneoptera</taxon>
        <taxon>Psocodea</taxon>
        <taxon>Troctomorpha</taxon>
        <taxon>Phthiraptera</taxon>
        <taxon>Amblycera</taxon>
        <taxon>Menoponidae</taxon>
        <taxon>Menopon</taxon>
    </lineage>
</organism>
<dbReference type="AlphaFoldDB" id="A0AAW2H7S9"/>